<dbReference type="InterPro" id="IPR035992">
    <property type="entry name" value="Ricin_B-like_lectins"/>
</dbReference>
<dbReference type="Pfam" id="PF00652">
    <property type="entry name" value="Ricin_B_lectin"/>
    <property type="match status" value="1"/>
</dbReference>
<dbReference type="Proteomes" id="UP000304148">
    <property type="component" value="Chromosome"/>
</dbReference>
<feature type="domain" description="Ricin B lectin" evidence="2">
    <location>
        <begin position="233"/>
        <end position="369"/>
    </location>
</feature>
<dbReference type="CDD" id="cd00161">
    <property type="entry name" value="beta-trefoil_Ricin-like"/>
    <property type="match status" value="1"/>
</dbReference>
<dbReference type="RefSeq" id="WP_232055516.1">
    <property type="nucleotide sequence ID" value="NZ_LS992241.1"/>
</dbReference>
<organism evidence="3 4">
    <name type="scientific">Paenibacillus alvei</name>
    <name type="common">Bacillus alvei</name>
    <dbReference type="NCBI Taxonomy" id="44250"/>
    <lineage>
        <taxon>Bacteria</taxon>
        <taxon>Bacillati</taxon>
        <taxon>Bacillota</taxon>
        <taxon>Bacilli</taxon>
        <taxon>Bacillales</taxon>
        <taxon>Paenibacillaceae</taxon>
        <taxon>Paenibacillus</taxon>
    </lineage>
</organism>
<dbReference type="Gene3D" id="2.80.10.50">
    <property type="match status" value="3"/>
</dbReference>
<proteinExistence type="predicted"/>
<dbReference type="AlphaFoldDB" id="A0A383R9B4"/>
<name>A0A383R9B4_PAEAL</name>
<keyword evidence="1" id="KW-0732">Signal</keyword>
<accession>A0A383R9B4</accession>
<dbReference type="SMART" id="SM00458">
    <property type="entry name" value="RICIN"/>
    <property type="match status" value="1"/>
</dbReference>
<feature type="signal peptide" evidence="1">
    <location>
        <begin position="1"/>
        <end position="24"/>
    </location>
</feature>
<dbReference type="SUPFAM" id="SSF50370">
    <property type="entry name" value="Ricin B-like lectins"/>
    <property type="match status" value="1"/>
</dbReference>
<dbReference type="Pfam" id="PF04450">
    <property type="entry name" value="BSP"/>
    <property type="match status" value="1"/>
</dbReference>
<dbReference type="PANTHER" id="PTHR33321:SF12">
    <property type="entry name" value="PLANT BASIC SECRETORY PROTEIN (BSP) FAMILY PROTEIN"/>
    <property type="match status" value="1"/>
</dbReference>
<dbReference type="EMBL" id="LS992241">
    <property type="protein sequence ID" value="SYX83114.1"/>
    <property type="molecule type" value="Genomic_DNA"/>
</dbReference>
<dbReference type="PROSITE" id="PS50231">
    <property type="entry name" value="RICIN_B_LECTIN"/>
    <property type="match status" value="1"/>
</dbReference>
<evidence type="ECO:0000313" key="3">
    <source>
        <dbReference type="EMBL" id="SYX83114.1"/>
    </source>
</evidence>
<dbReference type="InterPro" id="IPR007541">
    <property type="entry name" value="Uncharacterised_BSP"/>
</dbReference>
<reference evidence="4" key="1">
    <citation type="submission" date="2018-08" db="EMBL/GenBank/DDBJ databases">
        <authorList>
            <person name="Chevrot R."/>
        </authorList>
    </citation>
    <scope>NUCLEOTIDE SEQUENCE [LARGE SCALE GENOMIC DNA]</scope>
</reference>
<evidence type="ECO:0000259" key="2">
    <source>
        <dbReference type="SMART" id="SM00458"/>
    </source>
</evidence>
<protein>
    <recommendedName>
        <fullName evidence="2">Ricin B lectin domain-containing protein</fullName>
    </recommendedName>
</protein>
<dbReference type="PANTHER" id="PTHR33321">
    <property type="match status" value="1"/>
</dbReference>
<evidence type="ECO:0000313" key="4">
    <source>
        <dbReference type="Proteomes" id="UP000304148"/>
    </source>
</evidence>
<sequence>MIRKLSMILMMLVLFGSEVMVVSAETDSYTDGTYTLVMNNEDPSFDSTVKQRMIDTFFIVYPQMVARFNGQAVRKVNFTIDPIYSGVAEAGGGNVRFSSNWLRKNPEDIDTVTHELMHIVQAYPGGSPGWMTEGIADYARYKYGRNNDPAGWSLPNYSPNQKYTDSYQVTARFFVWLENRIRPSIVNEMDFNLRNRTYSEQLWVNVTGQTVDQLWQQYSKDPNLTNNDVLVGRPYKLINVNSGKALDVQGSGAANGTNVQIYSDNGSAAQRWTVYRNQDGTYKLINAASAKALDVTSSGTGDGTNVQIWDDNGSGAQKWSFIRNTDGSYKLINSNSNKVLDVSSSGTNDGTNVQIWTDNGTAAQKWKLVLLN</sequence>
<gene>
    <name evidence="3" type="ORF">PBLR_11536</name>
</gene>
<dbReference type="InterPro" id="IPR000772">
    <property type="entry name" value="Ricin_B_lectin"/>
</dbReference>
<evidence type="ECO:0000256" key="1">
    <source>
        <dbReference type="SAM" id="SignalP"/>
    </source>
</evidence>
<feature type="chain" id="PRO_5017054333" description="Ricin B lectin domain-containing protein" evidence="1">
    <location>
        <begin position="25"/>
        <end position="372"/>
    </location>
</feature>